<dbReference type="InterPro" id="IPR052967">
    <property type="entry name" value="Stress_Response_Assoc"/>
</dbReference>
<dbReference type="EMBL" id="RCZP01000001">
    <property type="protein sequence ID" value="TPG61288.1"/>
    <property type="molecule type" value="Genomic_DNA"/>
</dbReference>
<feature type="region of interest" description="Disordered" evidence="1">
    <location>
        <begin position="284"/>
        <end position="320"/>
    </location>
</feature>
<evidence type="ECO:0000313" key="4">
    <source>
        <dbReference type="Proteomes" id="UP000317078"/>
    </source>
</evidence>
<comment type="caution">
    <text evidence="3">The sequence shown here is derived from an EMBL/GenBank/DDBJ whole genome shotgun (WGS) entry which is preliminary data.</text>
</comment>
<feature type="domain" description="DUF2382" evidence="2">
    <location>
        <begin position="178"/>
        <end position="287"/>
    </location>
</feature>
<dbReference type="PANTHER" id="PTHR38463">
    <property type="entry name" value="STRESS RESPONSE PROTEIN YSNF"/>
    <property type="match status" value="1"/>
</dbReference>
<protein>
    <submittedName>
        <fullName evidence="3">DUF2382 domain-containing protein</fullName>
    </submittedName>
</protein>
<feature type="region of interest" description="Disordered" evidence="1">
    <location>
        <begin position="147"/>
        <end position="172"/>
    </location>
</feature>
<dbReference type="InterPro" id="IPR019060">
    <property type="entry name" value="DUF2382"/>
</dbReference>
<sequence>MTRTITGLFDSRSEAEAVVSHLRSHDGIDSSQISIHGNTEGAGGTGTGETGFWASLKDLFIADEDRQAYAEGIRRGGFVVSAQVDDSVVDHALDVFEAHGAVDLDSREAEWRASGWSGSADSMSGGMGTTGAVGAASMGGTATPAVGTGAAMPQTGMTGERATGDRMTGASTTNEERIPVVEERLRVGKREMDRGRVRVRSYIVETPVSESVTLRDEHVSIERRVVDQPLSAADDAFRERVIDAVEHSEEAVVAKEARVKEELVIRKDVGERTQNVTDTVRHTEVEVEDDRTAGTTTGTSGTTTGTTTGTTSGTTGKPRV</sequence>
<accession>A0A502GI88</accession>
<proteinExistence type="predicted"/>
<gene>
    <name evidence="3" type="ORF">EAH89_01670</name>
</gene>
<dbReference type="PANTHER" id="PTHR38463:SF1">
    <property type="entry name" value="STRESS RESPONSE PROTEIN YSNF"/>
    <property type="match status" value="1"/>
</dbReference>
<name>A0A502GI88_9PROT</name>
<evidence type="ECO:0000259" key="2">
    <source>
        <dbReference type="Pfam" id="PF09557"/>
    </source>
</evidence>
<reference evidence="3 4" key="1">
    <citation type="journal article" date="2019" name="Environ. Microbiol.">
        <title>Species interactions and distinct microbial communities in high Arctic permafrost affected cryosols are associated with the CH4 and CO2 gas fluxes.</title>
        <authorList>
            <person name="Altshuler I."/>
            <person name="Hamel J."/>
            <person name="Turney S."/>
            <person name="Magnuson E."/>
            <person name="Levesque R."/>
            <person name="Greer C."/>
            <person name="Whyte L.G."/>
        </authorList>
    </citation>
    <scope>NUCLEOTIDE SEQUENCE [LARGE SCALE GENOMIC DNA]</scope>
    <source>
        <strain evidence="3 4">S9.3B</strain>
    </source>
</reference>
<keyword evidence="4" id="KW-1185">Reference proteome</keyword>
<dbReference type="AlphaFoldDB" id="A0A502GI88"/>
<feature type="compositionally biased region" description="Low complexity" evidence="1">
    <location>
        <begin position="294"/>
        <end position="320"/>
    </location>
</feature>
<dbReference type="RefSeq" id="WP_140881016.1">
    <property type="nucleotide sequence ID" value="NZ_RCZP01000001.1"/>
</dbReference>
<dbReference type="Proteomes" id="UP000317078">
    <property type="component" value="Unassembled WGS sequence"/>
</dbReference>
<organism evidence="3 4">
    <name type="scientific">Muricoccus nepalensis</name>
    <dbReference type="NCBI Taxonomy" id="1854500"/>
    <lineage>
        <taxon>Bacteria</taxon>
        <taxon>Pseudomonadati</taxon>
        <taxon>Pseudomonadota</taxon>
        <taxon>Alphaproteobacteria</taxon>
        <taxon>Acetobacterales</taxon>
        <taxon>Roseomonadaceae</taxon>
        <taxon>Muricoccus</taxon>
    </lineage>
</organism>
<evidence type="ECO:0000256" key="1">
    <source>
        <dbReference type="SAM" id="MobiDB-lite"/>
    </source>
</evidence>
<dbReference type="OrthoDB" id="7204249at2"/>
<dbReference type="Pfam" id="PF09557">
    <property type="entry name" value="DUF2382"/>
    <property type="match status" value="1"/>
</dbReference>
<evidence type="ECO:0000313" key="3">
    <source>
        <dbReference type="EMBL" id="TPG61288.1"/>
    </source>
</evidence>